<dbReference type="InterPro" id="IPR006700">
    <property type="entry name" value="RsmE"/>
</dbReference>
<dbReference type="InterPro" id="IPR029028">
    <property type="entry name" value="Alpha/beta_knot_MTases"/>
</dbReference>
<evidence type="ECO:0000259" key="12">
    <source>
        <dbReference type="Pfam" id="PF20260"/>
    </source>
</evidence>
<dbReference type="PIRSF" id="PIRSF015601">
    <property type="entry name" value="MTase_slr0722"/>
    <property type="match status" value="1"/>
</dbReference>
<dbReference type="STRING" id="897.B2D07_04270"/>
<comment type="catalytic activity">
    <reaction evidence="9 10">
        <text>uridine(1498) in 16S rRNA + S-adenosyl-L-methionine = N(3)-methyluridine(1498) in 16S rRNA + S-adenosyl-L-homocysteine + H(+)</text>
        <dbReference type="Rhea" id="RHEA:42920"/>
        <dbReference type="Rhea" id="RHEA-COMP:10283"/>
        <dbReference type="Rhea" id="RHEA-COMP:10284"/>
        <dbReference type="ChEBI" id="CHEBI:15378"/>
        <dbReference type="ChEBI" id="CHEBI:57856"/>
        <dbReference type="ChEBI" id="CHEBI:59789"/>
        <dbReference type="ChEBI" id="CHEBI:65315"/>
        <dbReference type="ChEBI" id="CHEBI:74502"/>
        <dbReference type="EC" id="2.1.1.193"/>
    </reaction>
</comment>
<dbReference type="OrthoDB" id="9815641at2"/>
<dbReference type="Gene3D" id="3.40.1280.10">
    <property type="match status" value="1"/>
</dbReference>
<evidence type="ECO:0000256" key="2">
    <source>
        <dbReference type="ARBA" id="ARBA00005528"/>
    </source>
</evidence>
<dbReference type="Pfam" id="PF04452">
    <property type="entry name" value="Methyltrans_RNA"/>
    <property type="match status" value="1"/>
</dbReference>
<dbReference type="PANTHER" id="PTHR30027:SF3">
    <property type="entry name" value="16S RRNA (URACIL(1498)-N(3))-METHYLTRANSFERASE"/>
    <property type="match status" value="1"/>
</dbReference>
<dbReference type="AlphaFoldDB" id="S7VBT6"/>
<dbReference type="RefSeq" id="WP_020875410.1">
    <property type="nucleotide sequence ID" value="NZ_ATHJ01000033.1"/>
</dbReference>
<feature type="domain" description="Ribosomal RNA small subunit methyltransferase E PUA-like" evidence="12">
    <location>
        <begin position="38"/>
        <end position="73"/>
    </location>
</feature>
<dbReference type="InterPro" id="IPR046886">
    <property type="entry name" value="RsmE_MTase_dom"/>
</dbReference>
<evidence type="ECO:0000256" key="10">
    <source>
        <dbReference type="PIRNR" id="PIRNR015601"/>
    </source>
</evidence>
<dbReference type="SUPFAM" id="SSF88697">
    <property type="entry name" value="PUA domain-like"/>
    <property type="match status" value="1"/>
</dbReference>
<evidence type="ECO:0000313" key="13">
    <source>
        <dbReference type="EMBL" id="EPR44164.1"/>
    </source>
</evidence>
<dbReference type="PANTHER" id="PTHR30027">
    <property type="entry name" value="RIBOSOMAL RNA SMALL SUBUNIT METHYLTRANSFERASE E"/>
    <property type="match status" value="1"/>
</dbReference>
<accession>S7VBT6</accession>
<comment type="subcellular location">
    <subcellularLocation>
        <location evidence="1 10">Cytoplasm</location>
    </subcellularLocation>
</comment>
<comment type="caution">
    <text evidence="13">The sequence shown here is derived from an EMBL/GenBank/DDBJ whole genome shotgun (WGS) entry which is preliminary data.</text>
</comment>
<dbReference type="NCBIfam" id="NF008692">
    <property type="entry name" value="PRK11713.1-5"/>
    <property type="match status" value="1"/>
</dbReference>
<evidence type="ECO:0000256" key="3">
    <source>
        <dbReference type="ARBA" id="ARBA00022490"/>
    </source>
</evidence>
<evidence type="ECO:0000256" key="1">
    <source>
        <dbReference type="ARBA" id="ARBA00004496"/>
    </source>
</evidence>
<dbReference type="EC" id="2.1.1.193" evidence="10"/>
<dbReference type="InterPro" id="IPR046887">
    <property type="entry name" value="RsmE_PUA-like"/>
</dbReference>
<dbReference type="eggNOG" id="COG1385">
    <property type="taxonomic scope" value="Bacteria"/>
</dbReference>
<keyword evidence="4 10" id="KW-0698">rRNA processing</keyword>
<dbReference type="GO" id="GO:0005737">
    <property type="term" value="C:cytoplasm"/>
    <property type="evidence" value="ECO:0007669"/>
    <property type="project" value="UniProtKB-SubCell"/>
</dbReference>
<dbReference type="PATRIC" id="fig|1121405.3.peg.374"/>
<evidence type="ECO:0000259" key="11">
    <source>
        <dbReference type="Pfam" id="PF04452"/>
    </source>
</evidence>
<evidence type="ECO:0000256" key="9">
    <source>
        <dbReference type="ARBA" id="ARBA00047944"/>
    </source>
</evidence>
<keyword evidence="7 10" id="KW-0949">S-adenosyl-L-methionine</keyword>
<evidence type="ECO:0000313" key="14">
    <source>
        <dbReference type="Proteomes" id="UP000014977"/>
    </source>
</evidence>
<evidence type="ECO:0000256" key="7">
    <source>
        <dbReference type="ARBA" id="ARBA00022691"/>
    </source>
</evidence>
<comment type="function">
    <text evidence="8 10">Specifically methylates the N3 position of the uracil ring of uridine 1498 (m3U1498) in 16S rRNA. Acts on the fully assembled 30S ribosomal subunit.</text>
</comment>
<dbReference type="SUPFAM" id="SSF75217">
    <property type="entry name" value="alpha/beta knot"/>
    <property type="match status" value="1"/>
</dbReference>
<dbReference type="GO" id="GO:0070475">
    <property type="term" value="P:rRNA base methylation"/>
    <property type="evidence" value="ECO:0007669"/>
    <property type="project" value="TreeGrafter"/>
</dbReference>
<organism evidence="13 14">
    <name type="scientific">Desulfococcus multivorans DSM 2059</name>
    <dbReference type="NCBI Taxonomy" id="1121405"/>
    <lineage>
        <taxon>Bacteria</taxon>
        <taxon>Pseudomonadati</taxon>
        <taxon>Thermodesulfobacteriota</taxon>
        <taxon>Desulfobacteria</taxon>
        <taxon>Desulfobacterales</taxon>
        <taxon>Desulfococcaceae</taxon>
        <taxon>Desulfococcus</taxon>
    </lineage>
</organism>
<dbReference type="InterPro" id="IPR029026">
    <property type="entry name" value="tRNA_m1G_MTases_N"/>
</dbReference>
<comment type="similarity">
    <text evidence="2 10">Belongs to the RNA methyltransferase RsmE family.</text>
</comment>
<dbReference type="InterPro" id="IPR015947">
    <property type="entry name" value="PUA-like_sf"/>
</dbReference>
<sequence length="267" mass="29041">MRRFHVDTSVIEALFEKVSSEAVHDFRTYGGSVPLSPGDAKHVRNVLRLKPGDPVRLFDGRGAEYDARIAEISEAGVMAAVLSRIPSDTESPLGITIAQGFLKEKKMDTLVRQLTELGIVRWIPFIAERSVARPDPKRLRTRRERWEKIAAESLKQCRRSRIPDIGETLSFENMIAAADGADLKILFWEQAPEGSRDLFALSKAGSYGTVFAVLGPEGGLSSTETAAAAAAGFTISALGPRILRAETATVAACALLQYFLGDLGKNP</sequence>
<dbReference type="EMBL" id="ATHJ01000033">
    <property type="protein sequence ID" value="EPR44164.1"/>
    <property type="molecule type" value="Genomic_DNA"/>
</dbReference>
<evidence type="ECO:0000256" key="5">
    <source>
        <dbReference type="ARBA" id="ARBA00022603"/>
    </source>
</evidence>
<dbReference type="Pfam" id="PF20260">
    <property type="entry name" value="PUA_4"/>
    <property type="match status" value="1"/>
</dbReference>
<evidence type="ECO:0000256" key="6">
    <source>
        <dbReference type="ARBA" id="ARBA00022679"/>
    </source>
</evidence>
<evidence type="ECO:0000256" key="4">
    <source>
        <dbReference type="ARBA" id="ARBA00022552"/>
    </source>
</evidence>
<dbReference type="GO" id="GO:0070042">
    <property type="term" value="F:rRNA (uridine-N3-)-methyltransferase activity"/>
    <property type="evidence" value="ECO:0007669"/>
    <property type="project" value="TreeGrafter"/>
</dbReference>
<keyword evidence="14" id="KW-1185">Reference proteome</keyword>
<evidence type="ECO:0000256" key="8">
    <source>
        <dbReference type="ARBA" id="ARBA00025699"/>
    </source>
</evidence>
<dbReference type="CDD" id="cd18084">
    <property type="entry name" value="RsmE-like"/>
    <property type="match status" value="1"/>
</dbReference>
<keyword evidence="3 10" id="KW-0963">Cytoplasm</keyword>
<gene>
    <name evidence="13" type="ORF">dsmv_1114</name>
</gene>
<feature type="domain" description="Ribosomal RNA small subunit methyltransferase E methyltransferase" evidence="11">
    <location>
        <begin position="90"/>
        <end position="257"/>
    </location>
</feature>
<reference evidence="13 14" key="1">
    <citation type="journal article" date="2013" name="Genome Announc.">
        <title>Draft genome sequences for three mercury-methylating, sulfate-reducing bacteria.</title>
        <authorList>
            <person name="Brown S.D."/>
            <person name="Hurt R.A.Jr."/>
            <person name="Gilmour C.C."/>
            <person name="Elias D.A."/>
        </authorList>
    </citation>
    <scope>NUCLEOTIDE SEQUENCE [LARGE SCALE GENOMIC DNA]</scope>
    <source>
        <strain evidence="13 14">DSM 2059</strain>
    </source>
</reference>
<protein>
    <recommendedName>
        <fullName evidence="10">Ribosomal RNA small subunit methyltransferase E</fullName>
        <ecNumber evidence="10">2.1.1.193</ecNumber>
    </recommendedName>
</protein>
<dbReference type="NCBIfam" id="TIGR00046">
    <property type="entry name" value="RsmE family RNA methyltransferase"/>
    <property type="match status" value="1"/>
</dbReference>
<keyword evidence="6 10" id="KW-0808">Transferase</keyword>
<keyword evidence="5 10" id="KW-0489">Methyltransferase</keyword>
<dbReference type="Proteomes" id="UP000014977">
    <property type="component" value="Unassembled WGS sequence"/>
</dbReference>
<name>S7VBT6_DESML</name>
<proteinExistence type="inferred from homology"/>